<protein>
    <submittedName>
        <fullName evidence="1">Type II toxin-antitoxin system RelB/DinJ family antitoxin</fullName>
    </submittedName>
</protein>
<evidence type="ECO:0000313" key="2">
    <source>
        <dbReference type="Proteomes" id="UP001224533"/>
    </source>
</evidence>
<dbReference type="RefSeq" id="WP_283474818.1">
    <property type="nucleotide sequence ID" value="NZ_CP114502.1"/>
</dbReference>
<dbReference type="InterPro" id="IPR007337">
    <property type="entry name" value="RelB/DinJ"/>
</dbReference>
<sequence>MANSTKRVQVNIDKKIAKQAELVLEMIGLNPTTAINLFYRQIAASGEVPLSLSLTKEQKRELLNEQIKQNVANIPTDDIDTDEELMRFFDED</sequence>
<name>A0ABD7YWX0_9LACO</name>
<dbReference type="Proteomes" id="UP001224533">
    <property type="component" value="Plasmid unnamed1"/>
</dbReference>
<dbReference type="AlphaFoldDB" id="A0ABD7YWX0"/>
<reference evidence="1 2" key="1">
    <citation type="submission" date="2022-12" db="EMBL/GenBank/DDBJ databases">
        <title>Assessment of beneficial effects and identification of host adaptation-associated genes of Ligilactobacillus salivarius isolated from Meles meles.</title>
        <authorList>
            <person name="Wang Y."/>
        </authorList>
    </citation>
    <scope>NUCLEOTIDE SEQUENCE [LARGE SCALE GENOMIC DNA]</scope>
    <source>
        <strain evidence="1 2">S35</strain>
        <plasmid evidence="1 2">unnamed1</plasmid>
    </source>
</reference>
<gene>
    <name evidence="1" type="ORF">O2U02_10270</name>
</gene>
<dbReference type="NCBIfam" id="TIGR02384">
    <property type="entry name" value="RelB_DinJ"/>
    <property type="match status" value="1"/>
</dbReference>
<dbReference type="EMBL" id="CP114510">
    <property type="protein sequence ID" value="WHS18617.1"/>
    <property type="molecule type" value="Genomic_DNA"/>
</dbReference>
<organism evidence="1 2">
    <name type="scientific">Ligilactobacillus salivarius</name>
    <dbReference type="NCBI Taxonomy" id="1624"/>
    <lineage>
        <taxon>Bacteria</taxon>
        <taxon>Bacillati</taxon>
        <taxon>Bacillota</taxon>
        <taxon>Bacilli</taxon>
        <taxon>Lactobacillales</taxon>
        <taxon>Lactobacillaceae</taxon>
        <taxon>Ligilactobacillus</taxon>
    </lineage>
</organism>
<geneLocation type="plasmid" evidence="1 2">
    <name>unnamed1</name>
</geneLocation>
<dbReference type="InterPro" id="IPR013321">
    <property type="entry name" value="Arc_rbn_hlx_hlx"/>
</dbReference>
<dbReference type="Pfam" id="PF04221">
    <property type="entry name" value="RelB"/>
    <property type="match status" value="1"/>
</dbReference>
<proteinExistence type="predicted"/>
<accession>A0ABD7YWX0</accession>
<keyword evidence="1" id="KW-0614">Plasmid</keyword>
<evidence type="ECO:0000313" key="1">
    <source>
        <dbReference type="EMBL" id="WHS18617.1"/>
    </source>
</evidence>
<dbReference type="Gene3D" id="1.10.1220.10">
    <property type="entry name" value="Met repressor-like"/>
    <property type="match status" value="1"/>
</dbReference>